<dbReference type="EMBL" id="LT906434">
    <property type="protein sequence ID" value="SNU80194.1"/>
    <property type="molecule type" value="Genomic_DNA"/>
</dbReference>
<dbReference type="KEGG" id="nzo:SAMEA4504057_1706"/>
<protein>
    <submittedName>
        <fullName evidence="2">Uncharacterized protein</fullName>
    </submittedName>
</protein>
<keyword evidence="1" id="KW-0472">Membrane</keyword>
<dbReference type="Proteomes" id="UP000215033">
    <property type="component" value="Chromosome 1"/>
</dbReference>
<gene>
    <name evidence="2" type="ORF">SAMEA4504057_01706</name>
</gene>
<organism evidence="2 3">
    <name type="scientific">Neisseria zoodegmatis</name>
    <dbReference type="NCBI Taxonomy" id="326523"/>
    <lineage>
        <taxon>Bacteria</taxon>
        <taxon>Pseudomonadati</taxon>
        <taxon>Pseudomonadota</taxon>
        <taxon>Betaproteobacteria</taxon>
        <taxon>Neisseriales</taxon>
        <taxon>Neisseriaceae</taxon>
        <taxon>Neisseria</taxon>
    </lineage>
</organism>
<dbReference type="AlphaFoldDB" id="A0AB38DRW6"/>
<sequence>MKQTTLDGRSWLRLRTVVKIILALFLLLVN</sequence>
<name>A0AB38DRW6_9NEIS</name>
<keyword evidence="1" id="KW-0812">Transmembrane</keyword>
<reference evidence="2 3" key="1">
    <citation type="submission" date="2017-06" db="EMBL/GenBank/DDBJ databases">
        <authorList>
            <consortium name="Pathogen Informatics"/>
        </authorList>
    </citation>
    <scope>NUCLEOTIDE SEQUENCE [LARGE SCALE GENOMIC DNA]</scope>
    <source>
        <strain evidence="2 3">NCTC12230</strain>
    </source>
</reference>
<proteinExistence type="predicted"/>
<evidence type="ECO:0000256" key="1">
    <source>
        <dbReference type="SAM" id="Phobius"/>
    </source>
</evidence>
<keyword evidence="1" id="KW-1133">Transmembrane helix</keyword>
<evidence type="ECO:0000313" key="3">
    <source>
        <dbReference type="Proteomes" id="UP000215033"/>
    </source>
</evidence>
<feature type="transmembrane region" description="Helical" evidence="1">
    <location>
        <begin position="12"/>
        <end position="29"/>
    </location>
</feature>
<accession>A0AB38DRW6</accession>
<evidence type="ECO:0000313" key="2">
    <source>
        <dbReference type="EMBL" id="SNU80194.1"/>
    </source>
</evidence>